<evidence type="ECO:0000256" key="1">
    <source>
        <dbReference type="RuleBase" id="RU362001"/>
    </source>
</evidence>
<dbReference type="InterPro" id="IPR010310">
    <property type="entry name" value="T7SS_ESAT-6-like"/>
</dbReference>
<sequence>MSQTESQSAQMASTANEFDRINGSLQSMLSTLMNELSTLSSAWKGQGALAFEHVKNEYANDLKRLNEALAETAQGIRTSGQSYERSDADAASSIGRTGGQFTLPL</sequence>
<evidence type="ECO:0000256" key="2">
    <source>
        <dbReference type="SAM" id="MobiDB-lite"/>
    </source>
</evidence>
<dbReference type="SUPFAM" id="SSF140453">
    <property type="entry name" value="EsxAB dimer-like"/>
    <property type="match status" value="1"/>
</dbReference>
<dbReference type="InterPro" id="IPR036689">
    <property type="entry name" value="ESAT-6-like_sf"/>
</dbReference>
<name>A0A1I2JXW0_9ACTN</name>
<reference evidence="3 4" key="1">
    <citation type="submission" date="2016-10" db="EMBL/GenBank/DDBJ databases">
        <authorList>
            <person name="de Groot N.N."/>
        </authorList>
    </citation>
    <scope>NUCLEOTIDE SEQUENCE [LARGE SCALE GENOMIC DNA]</scope>
    <source>
        <strain evidence="3 4">DSM 43019</strain>
    </source>
</reference>
<keyword evidence="4" id="KW-1185">Reference proteome</keyword>
<dbReference type="RefSeq" id="WP_239143919.1">
    <property type="nucleotide sequence ID" value="NZ_BOMT01000082.1"/>
</dbReference>
<accession>A0A1I2JXW0</accession>
<protein>
    <recommendedName>
        <fullName evidence="1">ESAT-6-like protein</fullName>
    </recommendedName>
</protein>
<evidence type="ECO:0000313" key="3">
    <source>
        <dbReference type="EMBL" id="SFF59009.1"/>
    </source>
</evidence>
<dbReference type="Pfam" id="PF06013">
    <property type="entry name" value="WXG100"/>
    <property type="match status" value="1"/>
</dbReference>
<evidence type="ECO:0000313" key="4">
    <source>
        <dbReference type="Proteomes" id="UP000199645"/>
    </source>
</evidence>
<comment type="similarity">
    <text evidence="1">Belongs to the WXG100 family.</text>
</comment>
<dbReference type="NCBIfam" id="TIGR03930">
    <property type="entry name" value="WXG100_ESAT6"/>
    <property type="match status" value="1"/>
</dbReference>
<organism evidence="3 4">
    <name type="scientific">Actinoplanes philippinensis</name>
    <dbReference type="NCBI Taxonomy" id="35752"/>
    <lineage>
        <taxon>Bacteria</taxon>
        <taxon>Bacillati</taxon>
        <taxon>Actinomycetota</taxon>
        <taxon>Actinomycetes</taxon>
        <taxon>Micromonosporales</taxon>
        <taxon>Micromonosporaceae</taxon>
        <taxon>Actinoplanes</taxon>
    </lineage>
</organism>
<proteinExistence type="inferred from homology"/>
<dbReference type="Gene3D" id="1.10.287.1060">
    <property type="entry name" value="ESAT-6-like"/>
    <property type="match status" value="1"/>
</dbReference>
<dbReference type="STRING" id="35752.SAMN05421541_114112"/>
<dbReference type="Proteomes" id="UP000199645">
    <property type="component" value="Unassembled WGS sequence"/>
</dbReference>
<dbReference type="EMBL" id="FONV01000014">
    <property type="protein sequence ID" value="SFF59009.1"/>
    <property type="molecule type" value="Genomic_DNA"/>
</dbReference>
<dbReference type="AlphaFoldDB" id="A0A1I2JXW0"/>
<gene>
    <name evidence="3" type="ORF">SAMN05421541_114112</name>
</gene>
<feature type="region of interest" description="Disordered" evidence="2">
    <location>
        <begin position="76"/>
        <end position="105"/>
    </location>
</feature>